<sequence length="249" mass="28378">GIGGLSFYHSVRKNLGKKFNVKIFDCEIGPQDRWQGYNRKSVTSLFYCTPPEVQVRFPEAMPDPIPQEHQSTAIIDHVGRHLIYASQQKTKNVYEIETLKHNLLVYDDGVWALFEDGTRELGDLLIHQVPNLEILNLGVTSIDVDIAVPKKFGRTIDVCFLRCSGTSDSAHAMNPVLALGANNAIQNANLLTKELLYYEKDNLIACIQRYNKKMRARSSKDVMKSRNFVLRERNQFGNLGLIARYSIYR</sequence>
<comment type="caution">
    <text evidence="5">The sequence shown here is derived from an EMBL/GenBank/DDBJ whole genome shotgun (WGS) entry which is preliminary data.</text>
</comment>
<organism evidence="5 6">
    <name type="scientific">Dentiscutata erythropus</name>
    <dbReference type="NCBI Taxonomy" id="1348616"/>
    <lineage>
        <taxon>Eukaryota</taxon>
        <taxon>Fungi</taxon>
        <taxon>Fungi incertae sedis</taxon>
        <taxon>Mucoromycota</taxon>
        <taxon>Glomeromycotina</taxon>
        <taxon>Glomeromycetes</taxon>
        <taxon>Diversisporales</taxon>
        <taxon>Gigasporaceae</taxon>
        <taxon>Dentiscutata</taxon>
    </lineage>
</organism>
<keyword evidence="1" id="KW-0285">Flavoprotein</keyword>
<keyword evidence="4" id="KW-0503">Monooxygenase</keyword>
<proteinExistence type="predicted"/>
<dbReference type="EMBL" id="CAJVPY010017032">
    <property type="protein sequence ID" value="CAG8759987.1"/>
    <property type="molecule type" value="Genomic_DNA"/>
</dbReference>
<dbReference type="SUPFAM" id="SSF51905">
    <property type="entry name" value="FAD/NAD(P)-binding domain"/>
    <property type="match status" value="1"/>
</dbReference>
<evidence type="ECO:0000256" key="3">
    <source>
        <dbReference type="ARBA" id="ARBA00023002"/>
    </source>
</evidence>
<evidence type="ECO:0000313" key="5">
    <source>
        <dbReference type="EMBL" id="CAG8759987.1"/>
    </source>
</evidence>
<dbReference type="PANTHER" id="PTHR47178">
    <property type="entry name" value="MONOOXYGENASE, FAD-BINDING"/>
    <property type="match status" value="1"/>
</dbReference>
<feature type="non-terminal residue" evidence="5">
    <location>
        <position position="249"/>
    </location>
</feature>
<keyword evidence="2" id="KW-0274">FAD</keyword>
<evidence type="ECO:0000313" key="6">
    <source>
        <dbReference type="Proteomes" id="UP000789405"/>
    </source>
</evidence>
<evidence type="ECO:0000256" key="2">
    <source>
        <dbReference type="ARBA" id="ARBA00022827"/>
    </source>
</evidence>
<name>A0A9N9J0F8_9GLOM</name>
<feature type="non-terminal residue" evidence="5">
    <location>
        <position position="1"/>
    </location>
</feature>
<keyword evidence="3" id="KW-0560">Oxidoreductase</keyword>
<accession>A0A9N9J0F8</accession>
<evidence type="ECO:0000256" key="1">
    <source>
        <dbReference type="ARBA" id="ARBA00022630"/>
    </source>
</evidence>
<dbReference type="GO" id="GO:0004497">
    <property type="term" value="F:monooxygenase activity"/>
    <property type="evidence" value="ECO:0007669"/>
    <property type="project" value="UniProtKB-KW"/>
</dbReference>
<dbReference type="AlphaFoldDB" id="A0A9N9J0F8"/>
<evidence type="ECO:0000256" key="4">
    <source>
        <dbReference type="ARBA" id="ARBA00023033"/>
    </source>
</evidence>
<dbReference type="OrthoDB" id="655030at2759"/>
<dbReference type="Gene3D" id="3.50.50.60">
    <property type="entry name" value="FAD/NAD(P)-binding domain"/>
    <property type="match status" value="1"/>
</dbReference>
<dbReference type="InterPro" id="IPR036188">
    <property type="entry name" value="FAD/NAD-bd_sf"/>
</dbReference>
<keyword evidence="6" id="KW-1185">Reference proteome</keyword>
<protein>
    <submittedName>
        <fullName evidence="5">15974_t:CDS:1</fullName>
    </submittedName>
</protein>
<gene>
    <name evidence="5" type="ORF">DERYTH_LOCUS17728</name>
</gene>
<dbReference type="Proteomes" id="UP000789405">
    <property type="component" value="Unassembled WGS sequence"/>
</dbReference>
<reference evidence="5" key="1">
    <citation type="submission" date="2021-06" db="EMBL/GenBank/DDBJ databases">
        <authorList>
            <person name="Kallberg Y."/>
            <person name="Tangrot J."/>
            <person name="Rosling A."/>
        </authorList>
    </citation>
    <scope>NUCLEOTIDE SEQUENCE</scope>
    <source>
        <strain evidence="5">MA453B</strain>
    </source>
</reference>
<dbReference type="PANTHER" id="PTHR47178:SF5">
    <property type="entry name" value="FAD-BINDING DOMAIN-CONTAINING PROTEIN"/>
    <property type="match status" value="1"/>
</dbReference>